<evidence type="ECO:0000256" key="8">
    <source>
        <dbReference type="ARBA" id="ARBA00022692"/>
    </source>
</evidence>
<keyword evidence="8" id="KW-0812">Transmembrane</keyword>
<keyword evidence="10" id="KW-1133">Transmembrane helix</keyword>
<dbReference type="PROSITE" id="PS52004">
    <property type="entry name" value="KS3_2"/>
    <property type="match status" value="1"/>
</dbReference>
<dbReference type="InterPro" id="IPR014031">
    <property type="entry name" value="Ketoacyl_synth_C"/>
</dbReference>
<dbReference type="Gene3D" id="3.40.47.10">
    <property type="match status" value="1"/>
</dbReference>
<dbReference type="FunFam" id="3.40.47.10:FF:000029">
    <property type="entry name" value="3-oxoacyl-[acyl-carrier-protein] synthase 1"/>
    <property type="match status" value="1"/>
</dbReference>
<keyword evidence="5 16" id="KW-0444">Lipid biosynthesis</keyword>
<accession>A0AAD7U7U5</accession>
<dbReference type="CDD" id="cd00834">
    <property type="entry name" value="KAS_I_II"/>
    <property type="match status" value="1"/>
</dbReference>
<evidence type="ECO:0000256" key="11">
    <source>
        <dbReference type="ARBA" id="ARBA00023098"/>
    </source>
</evidence>
<evidence type="ECO:0000259" key="20">
    <source>
        <dbReference type="PROSITE" id="PS52004"/>
    </source>
</evidence>
<dbReference type="InterPro" id="IPR017568">
    <property type="entry name" value="3-oxoacyl-ACP_synth-2"/>
</dbReference>
<keyword evidence="22" id="KW-1185">Reference proteome</keyword>
<evidence type="ECO:0000256" key="6">
    <source>
        <dbReference type="ARBA" id="ARBA00022519"/>
    </source>
</evidence>
<keyword evidence="14" id="KW-0012">Acyltransferase</keyword>
<comment type="caution">
    <text evidence="21">The sequence shown here is derived from an EMBL/GenBank/DDBJ whole genome shotgun (WGS) entry which is preliminary data.</text>
</comment>
<evidence type="ECO:0000256" key="15">
    <source>
        <dbReference type="ARBA" id="ARBA00037576"/>
    </source>
</evidence>
<evidence type="ECO:0000256" key="5">
    <source>
        <dbReference type="ARBA" id="ARBA00022516"/>
    </source>
</evidence>
<evidence type="ECO:0000256" key="12">
    <source>
        <dbReference type="ARBA" id="ARBA00023136"/>
    </source>
</evidence>
<keyword evidence="3" id="KW-0536">Nodulation</keyword>
<feature type="active site" description="For beta-ketoacyl synthase activity" evidence="17">
    <location>
        <position position="208"/>
    </location>
</feature>
<gene>
    <name evidence="21" type="ORF">CTAYLR_007983</name>
</gene>
<organism evidence="21 22">
    <name type="scientific">Chrysophaeum taylorii</name>
    <dbReference type="NCBI Taxonomy" id="2483200"/>
    <lineage>
        <taxon>Eukaryota</taxon>
        <taxon>Sar</taxon>
        <taxon>Stramenopiles</taxon>
        <taxon>Ochrophyta</taxon>
        <taxon>Pelagophyceae</taxon>
        <taxon>Pelagomonadales</taxon>
        <taxon>Pelagomonadaceae</taxon>
        <taxon>Chrysophaeum</taxon>
    </lineage>
</organism>
<feature type="domain" description="Ketosynthase family 3 (KS3)" evidence="20">
    <location>
        <begin position="42"/>
        <end position="457"/>
    </location>
</feature>
<sequence length="458" mass="47924">MTLFAVVVTTTAAAAWVVVVAGFQAAAPPPGEYYRRGPVRFAEAVVVTGVGVVSALGTQESNEFWEKLTSGETGIGRVEEQIPDVERFACQIGAEVKDFDAKKWFANPKTANSNDRYTHFAMAAARMAVDDAALPPPNEDEARRRGVLIGSAFGGMGTIERELARMKDRGPRKVSPFAIPSMLANTASGIVGIELGYKGPNFAVLSACASGSHAIGEAFHSIRRGEADVVVAGGSEAAITELMYAGFGAMKAMCTKYNDDPASASRPFDKDRAGFVQGEGAGVVVLETLSHARARNARIYAELKGYGATCDAHHITSPEPTGAGLAQCLRMALDAGGVSPTDVGYVNAHGTSTPYNDKFETMALRTVFGDHADHLKVSSTKGATGHTLGAAGGIEAVATVLALHAGHLPPTINLQTPDPDCDLDYVPHAAVPKADFSAAISENLGFGGHNAALLFARY</sequence>
<feature type="signal peptide" evidence="19">
    <location>
        <begin position="1"/>
        <end position="15"/>
    </location>
</feature>
<evidence type="ECO:0000256" key="13">
    <source>
        <dbReference type="ARBA" id="ARBA00023160"/>
    </source>
</evidence>
<evidence type="ECO:0000256" key="1">
    <source>
        <dbReference type="ARBA" id="ARBA00004533"/>
    </source>
</evidence>
<keyword evidence="4" id="KW-1003">Cell membrane</keyword>
<protein>
    <recommendedName>
        <fullName evidence="16">3-oxoacyl-[acyl-carrier-protein] synthase</fullName>
    </recommendedName>
</protein>
<comment type="similarity">
    <text evidence="2 16 18">Belongs to the thiolase-like superfamily. Beta-ketoacyl-ACP synthases family.</text>
</comment>
<evidence type="ECO:0000256" key="9">
    <source>
        <dbReference type="ARBA" id="ARBA00022832"/>
    </source>
</evidence>
<comment type="function">
    <text evidence="15">Proposed to synthesize NOD factor fatty acyl chain. Involved in the synthesis of a highly unsaturated fatty acid moiety, which forms part of a lipo-oligosaccharide that is responsible for host specificity.</text>
</comment>
<dbReference type="InterPro" id="IPR020841">
    <property type="entry name" value="PKS_Beta-ketoAc_synthase_dom"/>
</dbReference>
<name>A0AAD7U7U5_9STRA</name>
<evidence type="ECO:0000313" key="21">
    <source>
        <dbReference type="EMBL" id="KAJ8599424.1"/>
    </source>
</evidence>
<dbReference type="PANTHER" id="PTHR11712">
    <property type="entry name" value="POLYKETIDE SYNTHASE-RELATED"/>
    <property type="match status" value="1"/>
</dbReference>
<evidence type="ECO:0000256" key="4">
    <source>
        <dbReference type="ARBA" id="ARBA00022475"/>
    </source>
</evidence>
<evidence type="ECO:0000256" key="2">
    <source>
        <dbReference type="ARBA" id="ARBA00008467"/>
    </source>
</evidence>
<dbReference type="InterPro" id="IPR000794">
    <property type="entry name" value="Beta-ketoacyl_synthase"/>
</dbReference>
<evidence type="ECO:0000256" key="14">
    <source>
        <dbReference type="ARBA" id="ARBA00023315"/>
    </source>
</evidence>
<dbReference type="InterPro" id="IPR018201">
    <property type="entry name" value="Ketoacyl_synth_AS"/>
</dbReference>
<keyword evidence="6" id="KW-0997">Cell inner membrane</keyword>
<dbReference type="InterPro" id="IPR016039">
    <property type="entry name" value="Thiolase-like"/>
</dbReference>
<dbReference type="Pfam" id="PF00109">
    <property type="entry name" value="ketoacyl-synt"/>
    <property type="match status" value="1"/>
</dbReference>
<dbReference type="EMBL" id="JAQMWT010000565">
    <property type="protein sequence ID" value="KAJ8599424.1"/>
    <property type="molecule type" value="Genomic_DNA"/>
</dbReference>
<dbReference type="GO" id="GO:0004315">
    <property type="term" value="F:3-oxoacyl-[acyl-carrier-protein] synthase activity"/>
    <property type="evidence" value="ECO:0007669"/>
    <property type="project" value="InterPro"/>
</dbReference>
<dbReference type="NCBIfam" id="NF005589">
    <property type="entry name" value="PRK07314.1"/>
    <property type="match status" value="1"/>
</dbReference>
<dbReference type="PANTHER" id="PTHR11712:SF352">
    <property type="entry name" value="3-OXOACYL-[ACYL-CARRIER-PROTEIN] SYNTHASE"/>
    <property type="match status" value="1"/>
</dbReference>
<dbReference type="GO" id="GO:0006633">
    <property type="term" value="P:fatty acid biosynthetic process"/>
    <property type="evidence" value="ECO:0007669"/>
    <property type="project" value="UniProtKB-KW"/>
</dbReference>
<dbReference type="Pfam" id="PF02801">
    <property type="entry name" value="Ketoacyl-synt_C"/>
    <property type="match status" value="1"/>
</dbReference>
<evidence type="ECO:0000256" key="7">
    <source>
        <dbReference type="ARBA" id="ARBA00022679"/>
    </source>
</evidence>
<dbReference type="Proteomes" id="UP001230188">
    <property type="component" value="Unassembled WGS sequence"/>
</dbReference>
<proteinExistence type="inferred from homology"/>
<dbReference type="InterPro" id="IPR014030">
    <property type="entry name" value="Ketoacyl_synth_N"/>
</dbReference>
<keyword evidence="9" id="KW-0276">Fatty acid metabolism</keyword>
<dbReference type="AlphaFoldDB" id="A0AAD7U7U5"/>
<keyword evidence="7 16" id="KW-0808">Transferase</keyword>
<evidence type="ECO:0000256" key="3">
    <source>
        <dbReference type="ARBA" id="ARBA00022458"/>
    </source>
</evidence>
<dbReference type="SUPFAM" id="SSF53901">
    <property type="entry name" value="Thiolase-like"/>
    <property type="match status" value="2"/>
</dbReference>
<evidence type="ECO:0000256" key="18">
    <source>
        <dbReference type="RuleBase" id="RU003694"/>
    </source>
</evidence>
<dbReference type="PIRSF" id="PIRSF000447">
    <property type="entry name" value="KAS_II"/>
    <property type="match status" value="1"/>
</dbReference>
<dbReference type="NCBIfam" id="TIGR03150">
    <property type="entry name" value="fabF"/>
    <property type="match status" value="1"/>
</dbReference>
<comment type="subcellular location">
    <subcellularLocation>
        <location evidence="1">Cell inner membrane</location>
    </subcellularLocation>
</comment>
<reference evidence="21" key="1">
    <citation type="submission" date="2023-01" db="EMBL/GenBank/DDBJ databases">
        <title>Metagenome sequencing of chrysophaentin producing Chrysophaeum taylorii.</title>
        <authorList>
            <person name="Davison J."/>
            <person name="Bewley C."/>
        </authorList>
    </citation>
    <scope>NUCLEOTIDE SEQUENCE</scope>
    <source>
        <strain evidence="21">NIES-1699</strain>
    </source>
</reference>
<keyword evidence="12" id="KW-0472">Membrane</keyword>
<evidence type="ECO:0000256" key="19">
    <source>
        <dbReference type="SAM" id="SignalP"/>
    </source>
</evidence>
<dbReference type="FunFam" id="3.40.47.10:FF:000018">
    <property type="entry name" value="3-oxoacyl-[acyl-carrier-protein] synthase 2"/>
    <property type="match status" value="1"/>
</dbReference>
<evidence type="ECO:0000313" key="22">
    <source>
        <dbReference type="Proteomes" id="UP001230188"/>
    </source>
</evidence>
<dbReference type="PROSITE" id="PS00606">
    <property type="entry name" value="KS3_1"/>
    <property type="match status" value="1"/>
</dbReference>
<keyword evidence="19" id="KW-0732">Signal</keyword>
<dbReference type="GO" id="GO:0005886">
    <property type="term" value="C:plasma membrane"/>
    <property type="evidence" value="ECO:0007669"/>
    <property type="project" value="UniProtKB-SubCell"/>
</dbReference>
<evidence type="ECO:0000256" key="16">
    <source>
        <dbReference type="PIRNR" id="PIRNR000447"/>
    </source>
</evidence>
<evidence type="ECO:0000256" key="10">
    <source>
        <dbReference type="ARBA" id="ARBA00022989"/>
    </source>
</evidence>
<evidence type="ECO:0000256" key="17">
    <source>
        <dbReference type="PIRSR" id="PIRSR000447-1"/>
    </source>
</evidence>
<feature type="chain" id="PRO_5042081126" description="3-oxoacyl-[acyl-carrier-protein] synthase" evidence="19">
    <location>
        <begin position="16"/>
        <end position="458"/>
    </location>
</feature>
<keyword evidence="11" id="KW-0443">Lipid metabolism</keyword>
<dbReference type="SMART" id="SM00825">
    <property type="entry name" value="PKS_KS"/>
    <property type="match status" value="1"/>
</dbReference>
<keyword evidence="13 16" id="KW-0275">Fatty acid biosynthesis</keyword>